<evidence type="ECO:0000256" key="4">
    <source>
        <dbReference type="ARBA" id="ARBA00039009"/>
    </source>
</evidence>
<dbReference type="OrthoDB" id="10253115at2759"/>
<dbReference type="EMBL" id="JAIWYP010000004">
    <property type="protein sequence ID" value="KAH3835079.1"/>
    <property type="molecule type" value="Genomic_DNA"/>
</dbReference>
<evidence type="ECO:0000256" key="2">
    <source>
        <dbReference type="ARBA" id="ARBA00022598"/>
    </source>
</evidence>
<dbReference type="GO" id="GO:0031956">
    <property type="term" value="F:medium-chain fatty acid-CoA ligase activity"/>
    <property type="evidence" value="ECO:0007669"/>
    <property type="project" value="UniProtKB-EC"/>
</dbReference>
<reference evidence="10" key="1">
    <citation type="journal article" date="2019" name="bioRxiv">
        <title>The Genome of the Zebra Mussel, Dreissena polymorpha: A Resource for Invasive Species Research.</title>
        <authorList>
            <person name="McCartney M.A."/>
            <person name="Auch B."/>
            <person name="Kono T."/>
            <person name="Mallez S."/>
            <person name="Zhang Y."/>
            <person name="Obille A."/>
            <person name="Becker A."/>
            <person name="Abrahante J.E."/>
            <person name="Garbe J."/>
            <person name="Badalamenti J.P."/>
            <person name="Herman A."/>
            <person name="Mangelson H."/>
            <person name="Liachko I."/>
            <person name="Sullivan S."/>
            <person name="Sone E.D."/>
            <person name="Koren S."/>
            <person name="Silverstein K.A.T."/>
            <person name="Beckman K.B."/>
            <person name="Gohl D.M."/>
        </authorList>
    </citation>
    <scope>NUCLEOTIDE SEQUENCE</scope>
    <source>
        <strain evidence="10">Duluth1</strain>
        <tissue evidence="10">Whole animal</tissue>
    </source>
</reference>
<comment type="caution">
    <text evidence="10">The sequence shown here is derived from an EMBL/GenBank/DDBJ whole genome shotgun (WGS) entry which is preliminary data.</text>
</comment>
<dbReference type="InterPro" id="IPR020845">
    <property type="entry name" value="AMP-binding_CS"/>
</dbReference>
<dbReference type="FunFam" id="3.30.300.30:FF:000008">
    <property type="entry name" value="2,3-dihydroxybenzoate-AMP ligase"/>
    <property type="match status" value="1"/>
</dbReference>
<dbReference type="FunFam" id="3.40.50.12780:FF:000003">
    <property type="entry name" value="Long-chain-fatty-acid--CoA ligase FadD"/>
    <property type="match status" value="1"/>
</dbReference>
<dbReference type="CDD" id="cd05917">
    <property type="entry name" value="FACL_like_2"/>
    <property type="match status" value="1"/>
</dbReference>
<evidence type="ECO:0000259" key="8">
    <source>
        <dbReference type="Pfam" id="PF00501"/>
    </source>
</evidence>
<dbReference type="Gene3D" id="3.40.50.12780">
    <property type="entry name" value="N-terminal domain of ligase-like"/>
    <property type="match status" value="1"/>
</dbReference>
<dbReference type="EC" id="6.2.1.2" evidence="4"/>
<sequence length="600" mass="67676">MLFLNMRIQRVIRFWKIGHNSVRIIFKRSISVSRRHHAAPLQYSYTQGAGDVPLRGATIGSLLQEQAEKTPDREAVVFCADGVRRTFSQLLAESDRLAAGLLTLGLQKGDRVGIWGPNSLEWILAQYATARAGLILVNINPMYRSFELEYVLKMVQCRALISAVKFKEQDYYDILFQLIPEMASQNPGNIHSHVLPDLKHVIMMGEDQHPGTWKLSDVMNAGSDSDIRNIPDLQRRLQFDEPINIQFTSGTTGFPKGATLTHHNIVNNSYFIGLTLDYHNRGTRICIPVPLYHCFGMVIGSLQMVNHGATCVFPSPGFDRSATLKAVQSERCTSLYGVPTMFIDMLNHHDFDTFDLSSLYTGVMAGSPCPIETMRQVIAKMHMDQVTVCYGTTENSPVTFQSHRDDVIEKRVSTVGRAHPHVEAKIIDEDGHVVPVGTSGELCTRGYVVMLGYWKDEARTRETILPDRWYKTGDQAVMDEKGFVRITGRIKDMIIRGGENIYPLEIEQVLYTHPKIQDVQVVGVPDKRLGEQICAWVILKEGQTATEQEIQAFCKEKVARFKVPKYVQFVTEFPLTVTGKVQKYKIREAATRSLGLEHVT</sequence>
<comment type="similarity">
    <text evidence="1">Belongs to the ATP-dependent AMP-binding enzyme family.</text>
</comment>
<dbReference type="AlphaFoldDB" id="A0A9D4QL59"/>
<name>A0A9D4QL59_DREPO</name>
<protein>
    <recommendedName>
        <fullName evidence="5">Medium-chain acyl-CoA ligase ACSF2, mitochondrial</fullName>
        <ecNumber evidence="4">6.2.1.2</ecNumber>
    </recommendedName>
</protein>
<dbReference type="Pfam" id="PF13193">
    <property type="entry name" value="AMP-binding_C"/>
    <property type="match status" value="1"/>
</dbReference>
<dbReference type="InterPro" id="IPR045851">
    <property type="entry name" value="AMP-bd_C_sf"/>
</dbReference>
<dbReference type="Proteomes" id="UP000828390">
    <property type="component" value="Unassembled WGS sequence"/>
</dbReference>
<gene>
    <name evidence="10" type="ORF">DPMN_108418</name>
</gene>
<dbReference type="GO" id="GO:0006631">
    <property type="term" value="P:fatty acid metabolic process"/>
    <property type="evidence" value="ECO:0007669"/>
    <property type="project" value="TreeGrafter"/>
</dbReference>
<dbReference type="PANTHER" id="PTHR43201:SF5">
    <property type="entry name" value="MEDIUM-CHAIN ACYL-COA LIGASE ACSF2, MITOCHONDRIAL"/>
    <property type="match status" value="1"/>
</dbReference>
<feature type="domain" description="AMP-binding enzyme C-terminal" evidence="9">
    <location>
        <begin position="505"/>
        <end position="580"/>
    </location>
</feature>
<evidence type="ECO:0000256" key="5">
    <source>
        <dbReference type="ARBA" id="ARBA00039638"/>
    </source>
</evidence>
<organism evidence="10 11">
    <name type="scientific">Dreissena polymorpha</name>
    <name type="common">Zebra mussel</name>
    <name type="synonym">Mytilus polymorpha</name>
    <dbReference type="NCBI Taxonomy" id="45954"/>
    <lineage>
        <taxon>Eukaryota</taxon>
        <taxon>Metazoa</taxon>
        <taxon>Spiralia</taxon>
        <taxon>Lophotrochozoa</taxon>
        <taxon>Mollusca</taxon>
        <taxon>Bivalvia</taxon>
        <taxon>Autobranchia</taxon>
        <taxon>Heteroconchia</taxon>
        <taxon>Euheterodonta</taxon>
        <taxon>Imparidentia</taxon>
        <taxon>Neoheterodontei</taxon>
        <taxon>Myida</taxon>
        <taxon>Dreissenoidea</taxon>
        <taxon>Dreissenidae</taxon>
        <taxon>Dreissena</taxon>
    </lineage>
</organism>
<reference evidence="10" key="2">
    <citation type="submission" date="2020-11" db="EMBL/GenBank/DDBJ databases">
        <authorList>
            <person name="McCartney M.A."/>
            <person name="Auch B."/>
            <person name="Kono T."/>
            <person name="Mallez S."/>
            <person name="Becker A."/>
            <person name="Gohl D.M."/>
            <person name="Silverstein K.A.T."/>
            <person name="Koren S."/>
            <person name="Bechman K.B."/>
            <person name="Herman A."/>
            <person name="Abrahante J.E."/>
            <person name="Garbe J."/>
        </authorList>
    </citation>
    <scope>NUCLEOTIDE SEQUENCE</scope>
    <source>
        <strain evidence="10">Duluth1</strain>
        <tissue evidence="10">Whole animal</tissue>
    </source>
</reference>
<evidence type="ECO:0000259" key="9">
    <source>
        <dbReference type="Pfam" id="PF13193"/>
    </source>
</evidence>
<proteinExistence type="inferred from homology"/>
<evidence type="ECO:0000313" key="11">
    <source>
        <dbReference type="Proteomes" id="UP000828390"/>
    </source>
</evidence>
<feature type="domain" description="AMP-dependent synthetase/ligase" evidence="8">
    <location>
        <begin position="63"/>
        <end position="454"/>
    </location>
</feature>
<dbReference type="InterPro" id="IPR025110">
    <property type="entry name" value="AMP-bd_C"/>
</dbReference>
<keyword evidence="2" id="KW-0436">Ligase</keyword>
<comment type="function">
    <text evidence="3">Acyl-CoA synthases catalyze the initial reaction in fatty acid metabolism, by forming a thioester with CoA. Has some preference toward medium-chain substrates. Plays a role in adipocyte differentiation.</text>
</comment>
<evidence type="ECO:0000256" key="1">
    <source>
        <dbReference type="ARBA" id="ARBA00006432"/>
    </source>
</evidence>
<dbReference type="InterPro" id="IPR042099">
    <property type="entry name" value="ANL_N_sf"/>
</dbReference>
<dbReference type="Gene3D" id="3.30.300.30">
    <property type="match status" value="1"/>
</dbReference>
<comment type="catalytic activity">
    <reaction evidence="7">
        <text>a medium-chain fatty acid + ATP + CoA = a medium-chain fatty acyl-CoA + AMP + diphosphate</text>
        <dbReference type="Rhea" id="RHEA:48340"/>
        <dbReference type="ChEBI" id="CHEBI:30616"/>
        <dbReference type="ChEBI" id="CHEBI:33019"/>
        <dbReference type="ChEBI" id="CHEBI:57287"/>
        <dbReference type="ChEBI" id="CHEBI:59558"/>
        <dbReference type="ChEBI" id="CHEBI:90546"/>
        <dbReference type="ChEBI" id="CHEBI:456215"/>
        <dbReference type="EC" id="6.2.1.2"/>
    </reaction>
</comment>
<evidence type="ECO:0000256" key="6">
    <source>
        <dbReference type="ARBA" id="ARBA00047319"/>
    </source>
</evidence>
<comment type="catalytic activity">
    <reaction evidence="6">
        <text>octanoate + ATP + CoA = octanoyl-CoA + AMP + diphosphate</text>
        <dbReference type="Rhea" id="RHEA:33631"/>
        <dbReference type="ChEBI" id="CHEBI:25646"/>
        <dbReference type="ChEBI" id="CHEBI:30616"/>
        <dbReference type="ChEBI" id="CHEBI:33019"/>
        <dbReference type="ChEBI" id="CHEBI:57287"/>
        <dbReference type="ChEBI" id="CHEBI:57386"/>
        <dbReference type="ChEBI" id="CHEBI:456215"/>
    </reaction>
</comment>
<dbReference type="Pfam" id="PF00501">
    <property type="entry name" value="AMP-binding"/>
    <property type="match status" value="1"/>
</dbReference>
<dbReference type="InterPro" id="IPR000873">
    <property type="entry name" value="AMP-dep_synth/lig_dom"/>
</dbReference>
<dbReference type="PANTHER" id="PTHR43201">
    <property type="entry name" value="ACYL-COA SYNTHETASE"/>
    <property type="match status" value="1"/>
</dbReference>
<dbReference type="SUPFAM" id="SSF56801">
    <property type="entry name" value="Acetyl-CoA synthetase-like"/>
    <property type="match status" value="1"/>
</dbReference>
<keyword evidence="11" id="KW-1185">Reference proteome</keyword>
<evidence type="ECO:0000313" key="10">
    <source>
        <dbReference type="EMBL" id="KAH3835079.1"/>
    </source>
</evidence>
<accession>A0A9D4QL59</accession>
<evidence type="ECO:0000256" key="7">
    <source>
        <dbReference type="ARBA" id="ARBA00048277"/>
    </source>
</evidence>
<evidence type="ECO:0000256" key="3">
    <source>
        <dbReference type="ARBA" id="ARBA00037247"/>
    </source>
</evidence>
<dbReference type="PROSITE" id="PS00455">
    <property type="entry name" value="AMP_BINDING"/>
    <property type="match status" value="1"/>
</dbReference>